<proteinExistence type="predicted"/>
<accession>A0A4R2NN27</accession>
<dbReference type="Proteomes" id="UP000295416">
    <property type="component" value="Unassembled WGS sequence"/>
</dbReference>
<sequence length="52" mass="5414">MNLQRLTGSIDIGGTKTAVGIVTKNGALLTYAEFPTQPNRANGGEDLVPSLL</sequence>
<protein>
    <recommendedName>
        <fullName evidence="3">ROK family protein</fullName>
    </recommendedName>
</protein>
<dbReference type="InterPro" id="IPR043129">
    <property type="entry name" value="ATPase_NBD"/>
</dbReference>
<name>A0A4R2NN27_9BACL</name>
<evidence type="ECO:0008006" key="3">
    <source>
        <dbReference type="Google" id="ProtNLM"/>
    </source>
</evidence>
<dbReference type="Gene3D" id="3.30.420.40">
    <property type="match status" value="1"/>
</dbReference>
<dbReference type="SUPFAM" id="SSF53067">
    <property type="entry name" value="Actin-like ATPase domain"/>
    <property type="match status" value="1"/>
</dbReference>
<dbReference type="EMBL" id="SLXK01000034">
    <property type="protein sequence ID" value="TCP22664.1"/>
    <property type="molecule type" value="Genomic_DNA"/>
</dbReference>
<organism evidence="1 2">
    <name type="scientific">Scopulibacillus darangshiensis</name>
    <dbReference type="NCBI Taxonomy" id="442528"/>
    <lineage>
        <taxon>Bacteria</taxon>
        <taxon>Bacillati</taxon>
        <taxon>Bacillota</taxon>
        <taxon>Bacilli</taxon>
        <taxon>Bacillales</taxon>
        <taxon>Sporolactobacillaceae</taxon>
        <taxon>Scopulibacillus</taxon>
    </lineage>
</organism>
<gene>
    <name evidence="1" type="ORF">EV207_1346</name>
</gene>
<evidence type="ECO:0000313" key="1">
    <source>
        <dbReference type="EMBL" id="TCP22664.1"/>
    </source>
</evidence>
<keyword evidence="2" id="KW-1185">Reference proteome</keyword>
<dbReference type="RefSeq" id="WP_165886994.1">
    <property type="nucleotide sequence ID" value="NZ_SLXK01000034.1"/>
</dbReference>
<comment type="caution">
    <text evidence="1">The sequence shown here is derived from an EMBL/GenBank/DDBJ whole genome shotgun (WGS) entry which is preliminary data.</text>
</comment>
<evidence type="ECO:0000313" key="2">
    <source>
        <dbReference type="Proteomes" id="UP000295416"/>
    </source>
</evidence>
<dbReference type="AlphaFoldDB" id="A0A4R2NN27"/>
<reference evidence="1 2" key="1">
    <citation type="submission" date="2019-03" db="EMBL/GenBank/DDBJ databases">
        <title>Genomic Encyclopedia of Type Strains, Phase IV (KMG-IV): sequencing the most valuable type-strain genomes for metagenomic binning, comparative biology and taxonomic classification.</title>
        <authorList>
            <person name="Goeker M."/>
        </authorList>
    </citation>
    <scope>NUCLEOTIDE SEQUENCE [LARGE SCALE GENOMIC DNA]</scope>
    <source>
        <strain evidence="1 2">DSM 19377</strain>
    </source>
</reference>